<reference evidence="6 7" key="1">
    <citation type="submission" date="2020-03" db="EMBL/GenBank/DDBJ databases">
        <title>Genomic Encyclopedia of Type Strains, Phase IV (KMG-IV): sequencing the most valuable type-strain genomes for metagenomic binning, comparative biology and taxonomic classification.</title>
        <authorList>
            <person name="Goeker M."/>
        </authorList>
    </citation>
    <scope>NUCLEOTIDE SEQUENCE [LARGE SCALE GENOMIC DNA]</scope>
    <source>
        <strain evidence="6 7">DSM 4733</strain>
    </source>
</reference>
<feature type="domain" description="Type II/III secretion system secretin-like" evidence="4">
    <location>
        <begin position="326"/>
        <end position="484"/>
    </location>
</feature>
<dbReference type="Pfam" id="PF13629">
    <property type="entry name" value="T2SS-T3SS_pil_N"/>
    <property type="match status" value="1"/>
</dbReference>
<feature type="chain" id="PRO_5031222613" evidence="3">
    <location>
        <begin position="29"/>
        <end position="574"/>
    </location>
</feature>
<dbReference type="AlphaFoldDB" id="A0A7X5V2Q3"/>
<keyword evidence="3" id="KW-0732">Signal</keyword>
<dbReference type="Proteomes" id="UP000564677">
    <property type="component" value="Unassembled WGS sequence"/>
</dbReference>
<name>A0A7X5V2Q3_9SPHN</name>
<evidence type="ECO:0000256" key="3">
    <source>
        <dbReference type="SAM" id="SignalP"/>
    </source>
</evidence>
<feature type="region of interest" description="Disordered" evidence="2">
    <location>
        <begin position="26"/>
        <end position="50"/>
    </location>
</feature>
<evidence type="ECO:0000313" key="7">
    <source>
        <dbReference type="Proteomes" id="UP000564677"/>
    </source>
</evidence>
<evidence type="ECO:0000259" key="5">
    <source>
        <dbReference type="Pfam" id="PF13629"/>
    </source>
</evidence>
<evidence type="ECO:0000259" key="4">
    <source>
        <dbReference type="Pfam" id="PF00263"/>
    </source>
</evidence>
<dbReference type="InterPro" id="IPR032789">
    <property type="entry name" value="T2SS-T3SS_pil_N"/>
</dbReference>
<keyword evidence="7" id="KW-1185">Reference proteome</keyword>
<proteinExistence type="inferred from homology"/>
<protein>
    <submittedName>
        <fullName evidence="6">Pilus assembly protein CpaC</fullName>
    </submittedName>
</protein>
<dbReference type="InterPro" id="IPR050810">
    <property type="entry name" value="Bact_Secretion_Sys_Channel"/>
</dbReference>
<sequence length="574" mass="59752">MTRKLLLKRSLAAIVSTALVGTPATGFAQTAKSKRPHPARTNAPARTNVGVANLPPGTQRPSGEILLSTGQGELITLPATVANVWTSNPSVADIYVNNPRQIHLFGKEFGEATVFATSASGAVVFSTNVRVAQNITSIDRMVKVAMPDADVQVTTVGQIAVLNGTVKSPQDSEQAQRLVTGLLNPGVNVNDPNAQVKIAVINRLRTATPLQVQLQVKFAEVSRSFVKNIGVNFSTKDSTGGFQFGLAQGRSPGSFSAADLAKYPTATMTQNGVTITGAYDPSTGRFVNPRASGLADITRGSDNATMGLAGKLFGLDVLSAIDLGETIGQVTTLANPNLTALSGETANFLAGGEIPIPVAQGLGTTTVEYKQYGISLAFTPTVLADGRISLRVRPEVSQLTSAGAVQLNGVTIPALSTRRSETTVELGSGESMVVGGLLQNSQNNSITKTPGLGDVPILGALFRSNAFQRQETELVIVITPYLVKPVNANQIVLPTDGYKAPNDFDRVFMGALSSRDKNGERPKPSMAPADGQPSVGAYSPAPAGQATAPAQMAPAPQPNRKQKKGGSAAPGFGF</sequence>
<dbReference type="GO" id="GO:0009306">
    <property type="term" value="P:protein secretion"/>
    <property type="evidence" value="ECO:0007669"/>
    <property type="project" value="InterPro"/>
</dbReference>
<feature type="region of interest" description="Disordered" evidence="2">
    <location>
        <begin position="514"/>
        <end position="574"/>
    </location>
</feature>
<feature type="compositionally biased region" description="Basic and acidic residues" evidence="2">
    <location>
        <begin position="514"/>
        <end position="523"/>
    </location>
</feature>
<comment type="similarity">
    <text evidence="1">Belongs to the bacterial secretin family.</text>
</comment>
<feature type="domain" description="Pilus formation protein N-terminal" evidence="5">
    <location>
        <begin position="63"/>
        <end position="132"/>
    </location>
</feature>
<evidence type="ECO:0000256" key="2">
    <source>
        <dbReference type="SAM" id="MobiDB-lite"/>
    </source>
</evidence>
<accession>A0A7X5V2Q3</accession>
<dbReference type="RefSeq" id="WP_167301119.1">
    <property type="nucleotide sequence ID" value="NZ_JAASQV010000004.1"/>
</dbReference>
<feature type="signal peptide" evidence="3">
    <location>
        <begin position="1"/>
        <end position="28"/>
    </location>
</feature>
<evidence type="ECO:0000313" key="6">
    <source>
        <dbReference type="EMBL" id="NIJ66816.1"/>
    </source>
</evidence>
<dbReference type="GO" id="GO:0015627">
    <property type="term" value="C:type II protein secretion system complex"/>
    <property type="evidence" value="ECO:0007669"/>
    <property type="project" value="TreeGrafter"/>
</dbReference>
<dbReference type="InterPro" id="IPR004846">
    <property type="entry name" value="T2SS/T3SS_dom"/>
</dbReference>
<dbReference type="InterPro" id="IPR001775">
    <property type="entry name" value="GspD/PilQ"/>
</dbReference>
<gene>
    <name evidence="6" type="ORF">FHR20_003792</name>
</gene>
<dbReference type="PRINTS" id="PR00811">
    <property type="entry name" value="BCTERIALGSPD"/>
</dbReference>
<feature type="compositionally biased region" description="Low complexity" evidence="2">
    <location>
        <begin position="540"/>
        <end position="554"/>
    </location>
</feature>
<organism evidence="6 7">
    <name type="scientific">Sphingomonas leidyi</name>
    <dbReference type="NCBI Taxonomy" id="68569"/>
    <lineage>
        <taxon>Bacteria</taxon>
        <taxon>Pseudomonadati</taxon>
        <taxon>Pseudomonadota</taxon>
        <taxon>Alphaproteobacteria</taxon>
        <taxon>Sphingomonadales</taxon>
        <taxon>Sphingomonadaceae</taxon>
        <taxon>Sphingomonas</taxon>
    </lineage>
</organism>
<dbReference type="EMBL" id="JAASQV010000004">
    <property type="protein sequence ID" value="NIJ66816.1"/>
    <property type="molecule type" value="Genomic_DNA"/>
</dbReference>
<dbReference type="PANTHER" id="PTHR30332">
    <property type="entry name" value="PROBABLE GENERAL SECRETION PATHWAY PROTEIN D"/>
    <property type="match status" value="1"/>
</dbReference>
<evidence type="ECO:0000256" key="1">
    <source>
        <dbReference type="RuleBase" id="RU004003"/>
    </source>
</evidence>
<dbReference type="Pfam" id="PF00263">
    <property type="entry name" value="Secretin"/>
    <property type="match status" value="1"/>
</dbReference>
<dbReference type="PANTHER" id="PTHR30332:SF17">
    <property type="entry name" value="TYPE IV PILIATION SYSTEM PROTEIN DR_0774-RELATED"/>
    <property type="match status" value="1"/>
</dbReference>
<comment type="caution">
    <text evidence="6">The sequence shown here is derived from an EMBL/GenBank/DDBJ whole genome shotgun (WGS) entry which is preliminary data.</text>
</comment>